<keyword evidence="3" id="KW-1185">Reference proteome</keyword>
<gene>
    <name evidence="2" type="ORF">AB1471_15160</name>
</gene>
<evidence type="ECO:0008006" key="4">
    <source>
        <dbReference type="Google" id="ProtNLM"/>
    </source>
</evidence>
<feature type="transmembrane region" description="Helical" evidence="1">
    <location>
        <begin position="61"/>
        <end position="89"/>
    </location>
</feature>
<keyword evidence="1" id="KW-0472">Membrane</keyword>
<keyword evidence="1" id="KW-1133">Transmembrane helix</keyword>
<dbReference type="Proteomes" id="UP001556040">
    <property type="component" value="Unassembled WGS sequence"/>
</dbReference>
<evidence type="ECO:0000256" key="1">
    <source>
        <dbReference type="SAM" id="Phobius"/>
    </source>
</evidence>
<evidence type="ECO:0000313" key="2">
    <source>
        <dbReference type="EMBL" id="MEW9503121.1"/>
    </source>
</evidence>
<organism evidence="2 3">
    <name type="scientific">Jeotgalibacillus marinus</name>
    <dbReference type="NCBI Taxonomy" id="86667"/>
    <lineage>
        <taxon>Bacteria</taxon>
        <taxon>Bacillati</taxon>
        <taxon>Bacillota</taxon>
        <taxon>Bacilli</taxon>
        <taxon>Bacillales</taxon>
        <taxon>Caryophanaceae</taxon>
        <taxon>Jeotgalibacillus</taxon>
    </lineage>
</organism>
<dbReference type="EMBL" id="JBFMIA010000023">
    <property type="protein sequence ID" value="MEW9503121.1"/>
    <property type="molecule type" value="Genomic_DNA"/>
</dbReference>
<sequence>MKTSTTLKWVSGGLEAFFAIPILGGTIILSMAWAPLWILLALHIVTLIFSVKDMESRTGSILGIVTCVVGVIPFVGFVMHVVTSIVLLIDASRTTVRENA</sequence>
<protein>
    <recommendedName>
        <fullName evidence="4">DUF4190 domain-containing protein</fullName>
    </recommendedName>
</protein>
<evidence type="ECO:0000313" key="3">
    <source>
        <dbReference type="Proteomes" id="UP001556040"/>
    </source>
</evidence>
<reference evidence="2 3" key="1">
    <citation type="journal article" date="1979" name="Int. J. Syst. Evol. Microbiol.">
        <title>Bacillus globisporus subsp. marinus subsp. nov.</title>
        <authorList>
            <person name="Liu H."/>
        </authorList>
    </citation>
    <scope>NUCLEOTIDE SEQUENCE [LARGE SCALE GENOMIC DNA]</scope>
    <source>
        <strain evidence="2 3">DSM 1297</strain>
    </source>
</reference>
<accession>A0ABV3Q7K9</accession>
<dbReference type="RefSeq" id="WP_367780608.1">
    <property type="nucleotide sequence ID" value="NZ_JBFMIA010000023.1"/>
</dbReference>
<name>A0ABV3Q7K9_9BACL</name>
<comment type="caution">
    <text evidence="2">The sequence shown here is derived from an EMBL/GenBank/DDBJ whole genome shotgun (WGS) entry which is preliminary data.</text>
</comment>
<proteinExistence type="predicted"/>
<feature type="transmembrane region" description="Helical" evidence="1">
    <location>
        <begin position="16"/>
        <end position="49"/>
    </location>
</feature>
<keyword evidence="1" id="KW-0812">Transmembrane</keyword>